<keyword evidence="1" id="KW-1133">Transmembrane helix</keyword>
<sequence>SDWHYEISCCRDTIIAMRIVEVCCMLVSSIITALFITALLRSRILHINLRLLLIAAVMNDLLLIFIRVFDIVNVSGLLDENSVLFILRLNSWIFGITVPLTIVLERIYAVRNHISYEKALLYYIQYTEKHAKRIMEVRYRLMENNVASRYQIIEAERSSHMLKGYIPFQVGNNV</sequence>
<keyword evidence="3" id="KW-1185">Reference proteome</keyword>
<feature type="transmembrane region" description="Helical" evidence="1">
    <location>
        <begin position="15"/>
        <end position="39"/>
    </location>
</feature>
<proteinExistence type="predicted"/>
<evidence type="ECO:0000313" key="3">
    <source>
        <dbReference type="Proteomes" id="UP001432322"/>
    </source>
</evidence>
<gene>
    <name evidence="2" type="ORF">PFISCL1PPCAC_13551</name>
</gene>
<evidence type="ECO:0008006" key="4">
    <source>
        <dbReference type="Google" id="ProtNLM"/>
    </source>
</evidence>
<feature type="non-terminal residue" evidence="2">
    <location>
        <position position="1"/>
    </location>
</feature>
<feature type="transmembrane region" description="Helical" evidence="1">
    <location>
        <begin position="51"/>
        <end position="69"/>
    </location>
</feature>
<dbReference type="AlphaFoldDB" id="A0AAV5VX04"/>
<dbReference type="EMBL" id="BTSY01000004">
    <property type="protein sequence ID" value="GMT22254.1"/>
    <property type="molecule type" value="Genomic_DNA"/>
</dbReference>
<keyword evidence="1" id="KW-0812">Transmembrane</keyword>
<reference evidence="2" key="1">
    <citation type="submission" date="2023-10" db="EMBL/GenBank/DDBJ databases">
        <title>Genome assembly of Pristionchus species.</title>
        <authorList>
            <person name="Yoshida K."/>
            <person name="Sommer R.J."/>
        </authorList>
    </citation>
    <scope>NUCLEOTIDE SEQUENCE</scope>
    <source>
        <strain evidence="2">RS5133</strain>
    </source>
</reference>
<comment type="caution">
    <text evidence="2">The sequence shown here is derived from an EMBL/GenBank/DDBJ whole genome shotgun (WGS) entry which is preliminary data.</text>
</comment>
<evidence type="ECO:0000313" key="2">
    <source>
        <dbReference type="EMBL" id="GMT22254.1"/>
    </source>
</evidence>
<keyword evidence="1" id="KW-0472">Membrane</keyword>
<name>A0AAV5VX04_9BILA</name>
<evidence type="ECO:0000256" key="1">
    <source>
        <dbReference type="SAM" id="Phobius"/>
    </source>
</evidence>
<feature type="non-terminal residue" evidence="2">
    <location>
        <position position="174"/>
    </location>
</feature>
<feature type="transmembrane region" description="Helical" evidence="1">
    <location>
        <begin position="89"/>
        <end position="108"/>
    </location>
</feature>
<dbReference type="Proteomes" id="UP001432322">
    <property type="component" value="Unassembled WGS sequence"/>
</dbReference>
<protein>
    <recommendedName>
        <fullName evidence="4">G protein-coupled receptor</fullName>
    </recommendedName>
</protein>
<organism evidence="2 3">
    <name type="scientific">Pristionchus fissidentatus</name>
    <dbReference type="NCBI Taxonomy" id="1538716"/>
    <lineage>
        <taxon>Eukaryota</taxon>
        <taxon>Metazoa</taxon>
        <taxon>Ecdysozoa</taxon>
        <taxon>Nematoda</taxon>
        <taxon>Chromadorea</taxon>
        <taxon>Rhabditida</taxon>
        <taxon>Rhabditina</taxon>
        <taxon>Diplogasteromorpha</taxon>
        <taxon>Diplogasteroidea</taxon>
        <taxon>Neodiplogasteridae</taxon>
        <taxon>Pristionchus</taxon>
    </lineage>
</organism>
<accession>A0AAV5VX04</accession>